<proteinExistence type="predicted"/>
<dbReference type="Proteomes" id="UP000650224">
    <property type="component" value="Unassembled WGS sequence"/>
</dbReference>
<dbReference type="InterPro" id="IPR023393">
    <property type="entry name" value="START-like_dom_sf"/>
</dbReference>
<accession>A0A8I0HPP1</accession>
<keyword evidence="2" id="KW-1185">Reference proteome</keyword>
<dbReference type="Pfam" id="PF10604">
    <property type="entry name" value="Polyketide_cyc2"/>
    <property type="match status" value="1"/>
</dbReference>
<reference evidence="1 2" key="1">
    <citation type="submission" date="2020-08" db="EMBL/GenBank/DDBJ databases">
        <title>A Genomic Blueprint of the Chicken Gut Microbiome.</title>
        <authorList>
            <person name="Gilroy R."/>
            <person name="Ravi A."/>
            <person name="Getino M."/>
            <person name="Pursley I."/>
            <person name="Horton D.L."/>
            <person name="Alikhan N.-F."/>
            <person name="Baker D."/>
            <person name="Gharbi K."/>
            <person name="Hall N."/>
            <person name="Watson M."/>
            <person name="Adriaenssens E.M."/>
            <person name="Foster-Nyarko E."/>
            <person name="Jarju S."/>
            <person name="Secka A."/>
            <person name="Antonio M."/>
            <person name="Oren A."/>
            <person name="Chaudhuri R."/>
            <person name="La Ragione R.M."/>
            <person name="Hildebrand F."/>
            <person name="Pallen M.J."/>
        </authorList>
    </citation>
    <scope>NUCLEOTIDE SEQUENCE [LARGE SCALE GENOMIC DNA]</scope>
    <source>
        <strain evidence="1 2">Sa1YVA5</strain>
    </source>
</reference>
<gene>
    <name evidence="1" type="ORF">H9627_10285</name>
</gene>
<evidence type="ECO:0000313" key="1">
    <source>
        <dbReference type="EMBL" id="MBD8030699.1"/>
    </source>
</evidence>
<comment type="caution">
    <text evidence="1">The sequence shown here is derived from an EMBL/GenBank/DDBJ whole genome shotgun (WGS) entry which is preliminary data.</text>
</comment>
<evidence type="ECO:0000313" key="2">
    <source>
        <dbReference type="Proteomes" id="UP000650224"/>
    </source>
</evidence>
<name>A0A8I0HPP1_9CORY</name>
<organism evidence="1 2">
    <name type="scientific">Corynebacterium gallinarum</name>
    <dbReference type="NCBI Taxonomy" id="2762214"/>
    <lineage>
        <taxon>Bacteria</taxon>
        <taxon>Bacillati</taxon>
        <taxon>Actinomycetota</taxon>
        <taxon>Actinomycetes</taxon>
        <taxon>Mycobacteriales</taxon>
        <taxon>Corynebacteriaceae</taxon>
        <taxon>Corynebacterium</taxon>
    </lineage>
</organism>
<dbReference type="InterPro" id="IPR019587">
    <property type="entry name" value="Polyketide_cyclase/dehydratase"/>
</dbReference>
<dbReference type="AlphaFoldDB" id="A0A8I0HPP1"/>
<dbReference type="SUPFAM" id="SSF55961">
    <property type="entry name" value="Bet v1-like"/>
    <property type="match status" value="1"/>
</dbReference>
<protein>
    <submittedName>
        <fullName evidence="1">SRPBCC family protein</fullName>
    </submittedName>
</protein>
<sequence length="157" mass="17452">MSKFRVSSSRFIPVPAQSLFDIVADPRQHPRIDGSGSVKSADVNGPTKLHLGSTFGIGMKFGKSYTMTNTVTEYEEGRLITWKPQGDYTWSYAFTPVDGGTIVTETWDASTSTRRFMMGLLGFPKRNQRGITQTLQRLHDLALEAHDDADRQSTSTS</sequence>
<dbReference type="Gene3D" id="3.30.530.20">
    <property type="match status" value="1"/>
</dbReference>
<dbReference type="EMBL" id="JACSPR010000007">
    <property type="protein sequence ID" value="MBD8030699.1"/>
    <property type="molecule type" value="Genomic_DNA"/>
</dbReference>
<dbReference type="RefSeq" id="WP_191733953.1">
    <property type="nucleotide sequence ID" value="NZ_JACSPR010000007.1"/>
</dbReference>